<dbReference type="FunFam" id="1.10.150.170:FF:000001">
    <property type="entry name" value="Ribosomal RNA small subunit methyltransferase H"/>
    <property type="match status" value="1"/>
</dbReference>
<comment type="subcellular location">
    <subcellularLocation>
        <location evidence="7">Cytoplasm</location>
    </subcellularLocation>
</comment>
<dbReference type="EC" id="2.1.1.199" evidence="7"/>
<dbReference type="SUPFAM" id="SSF81799">
    <property type="entry name" value="Putative methyltransferase TM0872, insert domain"/>
    <property type="match status" value="1"/>
</dbReference>
<dbReference type="OrthoDB" id="9806637at2"/>
<dbReference type="Proteomes" id="UP000185628">
    <property type="component" value="Unassembled WGS sequence"/>
</dbReference>
<dbReference type="AlphaFoldDB" id="A0A1Q5Q2D2"/>
<keyword evidence="4 7" id="KW-0489">Methyltransferase</keyword>
<organism evidence="9 10">
    <name type="scientific">Bowdeniella nasicola</name>
    <dbReference type="NCBI Taxonomy" id="208480"/>
    <lineage>
        <taxon>Bacteria</taxon>
        <taxon>Bacillati</taxon>
        <taxon>Actinomycetota</taxon>
        <taxon>Actinomycetes</taxon>
        <taxon>Actinomycetales</taxon>
        <taxon>Actinomycetaceae</taxon>
        <taxon>Bowdeniella</taxon>
    </lineage>
</organism>
<dbReference type="GO" id="GO:0070475">
    <property type="term" value="P:rRNA base methylation"/>
    <property type="evidence" value="ECO:0007669"/>
    <property type="project" value="UniProtKB-UniRule"/>
</dbReference>
<dbReference type="GO" id="GO:0005737">
    <property type="term" value="C:cytoplasm"/>
    <property type="evidence" value="ECO:0007669"/>
    <property type="project" value="UniProtKB-SubCell"/>
</dbReference>
<name>A0A1Q5Q2D2_9ACTO</name>
<dbReference type="EMBL" id="MQVR01000031">
    <property type="protein sequence ID" value="OKL54001.1"/>
    <property type="molecule type" value="Genomic_DNA"/>
</dbReference>
<dbReference type="RefSeq" id="WP_073716566.1">
    <property type="nucleotide sequence ID" value="NZ_MQVR01000031.1"/>
</dbReference>
<evidence type="ECO:0000256" key="1">
    <source>
        <dbReference type="ARBA" id="ARBA00010396"/>
    </source>
</evidence>
<protein>
    <recommendedName>
        <fullName evidence="7">Ribosomal RNA small subunit methyltransferase H</fullName>
        <ecNumber evidence="7">2.1.1.199</ecNumber>
    </recommendedName>
    <alternativeName>
        <fullName evidence="7">16S rRNA m(4)C1402 methyltransferase</fullName>
    </alternativeName>
    <alternativeName>
        <fullName evidence="7">rRNA (cytosine-N(4)-)-methyltransferase RsmH</fullName>
    </alternativeName>
</protein>
<accession>A0A1Q5Q2D2</accession>
<evidence type="ECO:0000256" key="2">
    <source>
        <dbReference type="ARBA" id="ARBA00022490"/>
    </source>
</evidence>
<feature type="binding site" evidence="7">
    <location>
        <position position="82"/>
    </location>
    <ligand>
        <name>S-adenosyl-L-methionine</name>
        <dbReference type="ChEBI" id="CHEBI:59789"/>
    </ligand>
</feature>
<evidence type="ECO:0000313" key="10">
    <source>
        <dbReference type="Proteomes" id="UP000185628"/>
    </source>
</evidence>
<evidence type="ECO:0000256" key="3">
    <source>
        <dbReference type="ARBA" id="ARBA00022552"/>
    </source>
</evidence>
<evidence type="ECO:0000256" key="8">
    <source>
        <dbReference type="SAM" id="MobiDB-lite"/>
    </source>
</evidence>
<sequence length="329" mass="35850">MTTQPRHIPVMLERCVDLLTSGGSDGVVIDATLGLGGHAEALLTRFPNLQLAGIDRDENALALAGERLASAGERFTPFHTTYDEIDVVAEQMRERTGRPILGILMDLGVSSMQLDEESRGFSYARSAPLDMRMDPSAPLTAKQLLAEASVGELTRILRSYGEEKFANRIAARIVKQRESGPLTTTDELVEIIYDAIPHSSRRTGGHPAKRTFQALRIAVNDELVILAEALPRAIDALDVGGTLVVMSYQSLEDRIVKQSFAAGATSSAPVDLPVIPEADQPYLELVTRGALRASDAEAEDNPRAKPVRLRAARKLRPVPAHRNPARRYS</sequence>
<dbReference type="InterPro" id="IPR002903">
    <property type="entry name" value="RsmH"/>
</dbReference>
<dbReference type="Gene3D" id="1.10.150.170">
    <property type="entry name" value="Putative methyltransferase TM0872, insert domain"/>
    <property type="match status" value="1"/>
</dbReference>
<keyword evidence="3 7" id="KW-0698">rRNA processing</keyword>
<comment type="catalytic activity">
    <reaction evidence="7">
        <text>cytidine(1402) in 16S rRNA + S-adenosyl-L-methionine = N(4)-methylcytidine(1402) in 16S rRNA + S-adenosyl-L-homocysteine + H(+)</text>
        <dbReference type="Rhea" id="RHEA:42928"/>
        <dbReference type="Rhea" id="RHEA-COMP:10286"/>
        <dbReference type="Rhea" id="RHEA-COMP:10287"/>
        <dbReference type="ChEBI" id="CHEBI:15378"/>
        <dbReference type="ChEBI" id="CHEBI:57856"/>
        <dbReference type="ChEBI" id="CHEBI:59789"/>
        <dbReference type="ChEBI" id="CHEBI:74506"/>
        <dbReference type="ChEBI" id="CHEBI:82748"/>
        <dbReference type="EC" id="2.1.1.199"/>
    </reaction>
</comment>
<comment type="similarity">
    <text evidence="1 7">Belongs to the methyltransferase superfamily. RsmH family.</text>
</comment>
<dbReference type="NCBIfam" id="TIGR00006">
    <property type="entry name" value="16S rRNA (cytosine(1402)-N(4))-methyltransferase RsmH"/>
    <property type="match status" value="1"/>
</dbReference>
<evidence type="ECO:0000256" key="4">
    <source>
        <dbReference type="ARBA" id="ARBA00022603"/>
    </source>
</evidence>
<feature type="binding site" evidence="7">
    <location>
        <position position="113"/>
    </location>
    <ligand>
        <name>S-adenosyl-L-methionine</name>
        <dbReference type="ChEBI" id="CHEBI:59789"/>
    </ligand>
</feature>
<evidence type="ECO:0000256" key="7">
    <source>
        <dbReference type="HAMAP-Rule" id="MF_01007"/>
    </source>
</evidence>
<keyword evidence="5 7" id="KW-0808">Transferase</keyword>
<keyword evidence="6 7" id="KW-0949">S-adenosyl-L-methionine</keyword>
<keyword evidence="10" id="KW-1185">Reference proteome</keyword>
<dbReference type="InterPro" id="IPR023397">
    <property type="entry name" value="SAM-dep_MeTrfase_MraW_recog"/>
</dbReference>
<evidence type="ECO:0000313" key="9">
    <source>
        <dbReference type="EMBL" id="OKL54001.1"/>
    </source>
</evidence>
<dbReference type="PIRSF" id="PIRSF004486">
    <property type="entry name" value="MraW"/>
    <property type="match status" value="1"/>
</dbReference>
<dbReference type="Gene3D" id="3.40.50.150">
    <property type="entry name" value="Vaccinia Virus protein VP39"/>
    <property type="match status" value="1"/>
</dbReference>
<comment type="caution">
    <text evidence="9">The sequence shown here is derived from an EMBL/GenBank/DDBJ whole genome shotgun (WGS) entry which is preliminary data.</text>
</comment>
<proteinExistence type="inferred from homology"/>
<dbReference type="PANTHER" id="PTHR11265">
    <property type="entry name" value="S-ADENOSYL-METHYLTRANSFERASE MRAW"/>
    <property type="match status" value="1"/>
</dbReference>
<evidence type="ECO:0000256" key="6">
    <source>
        <dbReference type="ARBA" id="ARBA00022691"/>
    </source>
</evidence>
<dbReference type="SUPFAM" id="SSF53335">
    <property type="entry name" value="S-adenosyl-L-methionine-dependent methyltransferases"/>
    <property type="match status" value="1"/>
</dbReference>
<dbReference type="InterPro" id="IPR029063">
    <property type="entry name" value="SAM-dependent_MTases_sf"/>
</dbReference>
<dbReference type="GO" id="GO:0071424">
    <property type="term" value="F:rRNA (cytosine-N4-)-methyltransferase activity"/>
    <property type="evidence" value="ECO:0007669"/>
    <property type="project" value="UniProtKB-UniRule"/>
</dbReference>
<dbReference type="Pfam" id="PF01795">
    <property type="entry name" value="Methyltransf_5"/>
    <property type="match status" value="1"/>
</dbReference>
<feature type="compositionally biased region" description="Basic residues" evidence="8">
    <location>
        <begin position="305"/>
        <end position="316"/>
    </location>
</feature>
<feature type="binding site" evidence="7">
    <location>
        <position position="55"/>
    </location>
    <ligand>
        <name>S-adenosyl-L-methionine</name>
        <dbReference type="ChEBI" id="CHEBI:59789"/>
    </ligand>
</feature>
<feature type="binding site" evidence="7">
    <location>
        <position position="106"/>
    </location>
    <ligand>
        <name>S-adenosyl-L-methionine</name>
        <dbReference type="ChEBI" id="CHEBI:59789"/>
    </ligand>
</feature>
<comment type="function">
    <text evidence="7">Specifically methylates the N4 position of cytidine in position 1402 (C1402) of 16S rRNA.</text>
</comment>
<dbReference type="HAMAP" id="MF_01007">
    <property type="entry name" value="16SrRNA_methyltr_H"/>
    <property type="match status" value="1"/>
</dbReference>
<dbReference type="PANTHER" id="PTHR11265:SF0">
    <property type="entry name" value="12S RRNA N4-METHYLCYTIDINE METHYLTRANSFERASE"/>
    <property type="match status" value="1"/>
</dbReference>
<reference evidence="10" key="1">
    <citation type="submission" date="2016-12" db="EMBL/GenBank/DDBJ databases">
        <authorList>
            <person name="Meng X."/>
        </authorList>
    </citation>
    <scope>NUCLEOTIDE SEQUENCE [LARGE SCALE GENOMIC DNA]</scope>
    <source>
        <strain evidence="10">DSM 19116</strain>
    </source>
</reference>
<feature type="binding site" evidence="7">
    <location>
        <begin position="36"/>
        <end position="38"/>
    </location>
    <ligand>
        <name>S-adenosyl-L-methionine</name>
        <dbReference type="ChEBI" id="CHEBI:59789"/>
    </ligand>
</feature>
<gene>
    <name evidence="7" type="primary">rsmH</name>
    <name evidence="9" type="ORF">BSZ39_06520</name>
</gene>
<evidence type="ECO:0000256" key="5">
    <source>
        <dbReference type="ARBA" id="ARBA00022679"/>
    </source>
</evidence>
<feature type="region of interest" description="Disordered" evidence="8">
    <location>
        <begin position="293"/>
        <end position="329"/>
    </location>
</feature>
<keyword evidence="2 7" id="KW-0963">Cytoplasm</keyword>